<keyword evidence="5" id="KW-1185">Reference proteome</keyword>
<dbReference type="RefSeq" id="WP_141353085.1">
    <property type="nucleotide sequence ID" value="NZ_BJNV01000048.1"/>
</dbReference>
<dbReference type="PANTHER" id="PTHR33393">
    <property type="entry name" value="POLYGLUTAMINE SYNTHESIS ACCESSORY PROTEIN RV0574C-RELATED"/>
    <property type="match status" value="1"/>
</dbReference>
<organism evidence="4 5">
    <name type="scientific">Zoogloea ramigera</name>
    <dbReference type="NCBI Taxonomy" id="350"/>
    <lineage>
        <taxon>Bacteria</taxon>
        <taxon>Pseudomonadati</taxon>
        <taxon>Pseudomonadota</taxon>
        <taxon>Betaproteobacteria</taxon>
        <taxon>Rhodocyclales</taxon>
        <taxon>Zoogloeaceae</taxon>
        <taxon>Zoogloea</taxon>
    </lineage>
</organism>
<dbReference type="Proteomes" id="UP000318422">
    <property type="component" value="Unassembled WGS sequence"/>
</dbReference>
<sequence>MKRLRRIAASLVLVAGTAWAGDHSATLIFAGDVMLDDGPGRLIADGGDPLAAVAPLLADADYRIANLECSVSTRGASLPGKPYTFRADPRALRVMQGRFDAVAVSNNHSGDFGPDAFLDTIDHLRQAGLRSFGGGRNLRDAHAPLWLHKNGLRIAVLGYNEYKPRSFEAGASRPGVAWSEDSEVISDIRAARKAGAHIVIPFMHWGWENRHTPSLRQRMLARRMIDAGASLVVGGHPHVIQGAELYRGKLIVHSLGNFVFDGFDLPEERQGWLLRLEVDRRGLKAWQTRLVQIDAAGTPVPVSGAETPCGRRGRGVIDDCRNP</sequence>
<evidence type="ECO:0000313" key="5">
    <source>
        <dbReference type="Proteomes" id="UP000318422"/>
    </source>
</evidence>
<dbReference type="OrthoDB" id="5405713at2"/>
<dbReference type="CDD" id="cd07381">
    <property type="entry name" value="MPP_CapA"/>
    <property type="match status" value="1"/>
</dbReference>
<comment type="similarity">
    <text evidence="1">Belongs to the CapA family.</text>
</comment>
<feature type="chain" id="PRO_5021259303" description="Capsule synthesis protein CapA domain-containing protein" evidence="2">
    <location>
        <begin position="21"/>
        <end position="323"/>
    </location>
</feature>
<dbReference type="InterPro" id="IPR029052">
    <property type="entry name" value="Metallo-depent_PP-like"/>
</dbReference>
<reference evidence="4 5" key="1">
    <citation type="submission" date="2019-06" db="EMBL/GenBank/DDBJ databases">
        <title>Whole genome shotgun sequence of Zoogloea ramigera NBRC 15342.</title>
        <authorList>
            <person name="Hosoyama A."/>
            <person name="Uohara A."/>
            <person name="Ohji S."/>
            <person name="Ichikawa N."/>
        </authorList>
    </citation>
    <scope>NUCLEOTIDE SEQUENCE [LARGE SCALE GENOMIC DNA]</scope>
    <source>
        <strain evidence="4 5">NBRC 15342</strain>
    </source>
</reference>
<dbReference type="AlphaFoldDB" id="A0A4Y4CZ74"/>
<dbReference type="Gene3D" id="3.60.21.10">
    <property type="match status" value="1"/>
</dbReference>
<evidence type="ECO:0000313" key="4">
    <source>
        <dbReference type="EMBL" id="GEC96613.1"/>
    </source>
</evidence>
<dbReference type="SMART" id="SM00854">
    <property type="entry name" value="PGA_cap"/>
    <property type="match status" value="1"/>
</dbReference>
<evidence type="ECO:0000256" key="2">
    <source>
        <dbReference type="SAM" id="SignalP"/>
    </source>
</evidence>
<name>A0A4Y4CZ74_ZOORA</name>
<evidence type="ECO:0000256" key="1">
    <source>
        <dbReference type="ARBA" id="ARBA00005662"/>
    </source>
</evidence>
<comment type="caution">
    <text evidence="4">The sequence shown here is derived from an EMBL/GenBank/DDBJ whole genome shotgun (WGS) entry which is preliminary data.</text>
</comment>
<dbReference type="Pfam" id="PF09587">
    <property type="entry name" value="PGA_cap"/>
    <property type="match status" value="1"/>
</dbReference>
<keyword evidence="2" id="KW-0732">Signal</keyword>
<feature type="domain" description="Capsule synthesis protein CapA" evidence="3">
    <location>
        <begin position="26"/>
        <end position="262"/>
    </location>
</feature>
<evidence type="ECO:0000259" key="3">
    <source>
        <dbReference type="SMART" id="SM00854"/>
    </source>
</evidence>
<dbReference type="InterPro" id="IPR019079">
    <property type="entry name" value="Capsule_synth_CapA"/>
</dbReference>
<proteinExistence type="inferred from homology"/>
<dbReference type="InterPro" id="IPR052169">
    <property type="entry name" value="CW_Biosynth-Accessory"/>
</dbReference>
<feature type="signal peptide" evidence="2">
    <location>
        <begin position="1"/>
        <end position="20"/>
    </location>
</feature>
<dbReference type="PANTHER" id="PTHR33393:SF13">
    <property type="entry name" value="PGA BIOSYNTHESIS PROTEIN CAPA"/>
    <property type="match status" value="1"/>
</dbReference>
<dbReference type="EMBL" id="BJNV01000048">
    <property type="protein sequence ID" value="GEC96613.1"/>
    <property type="molecule type" value="Genomic_DNA"/>
</dbReference>
<gene>
    <name evidence="4" type="ORF">ZRA01_26860</name>
</gene>
<protein>
    <recommendedName>
        <fullName evidence="3">Capsule synthesis protein CapA domain-containing protein</fullName>
    </recommendedName>
</protein>
<dbReference type="SUPFAM" id="SSF56300">
    <property type="entry name" value="Metallo-dependent phosphatases"/>
    <property type="match status" value="1"/>
</dbReference>
<accession>A0A4Y4CZ74</accession>